<evidence type="ECO:0000313" key="3">
    <source>
        <dbReference type="Proteomes" id="UP000824267"/>
    </source>
</evidence>
<dbReference type="AlphaFoldDB" id="A0A9D1RH22"/>
<feature type="transmembrane region" description="Helical" evidence="1">
    <location>
        <begin position="89"/>
        <end position="107"/>
    </location>
</feature>
<dbReference type="Proteomes" id="UP000824267">
    <property type="component" value="Unassembled WGS sequence"/>
</dbReference>
<keyword evidence="1" id="KW-0472">Membrane</keyword>
<name>A0A9D1RH22_9BACT</name>
<evidence type="ECO:0000256" key="1">
    <source>
        <dbReference type="SAM" id="Phobius"/>
    </source>
</evidence>
<dbReference type="EMBL" id="DXGG01000116">
    <property type="protein sequence ID" value="HIW87305.1"/>
    <property type="molecule type" value="Genomic_DNA"/>
</dbReference>
<sequence length="157" mass="17893">MKTYMGLLNKSWKAVMISLILLDIAVVGYYFFAGIEAVTEGKNNIILSYALMLLMVVCVFLAGKGTRRKLQKLKGEELPKKLERYRALLIKRFLFYGLVNFIAIIGVVASGQISYMIFSVISLLLIVLSKPTELKLKVELALGEEDMRMFEKLRFEK</sequence>
<keyword evidence="1" id="KW-0812">Transmembrane</keyword>
<evidence type="ECO:0000313" key="2">
    <source>
        <dbReference type="EMBL" id="HIW87305.1"/>
    </source>
</evidence>
<gene>
    <name evidence="2" type="ORF">IAC47_03410</name>
</gene>
<comment type="caution">
    <text evidence="2">The sequence shown here is derived from an EMBL/GenBank/DDBJ whole genome shotgun (WGS) entry which is preliminary data.</text>
</comment>
<proteinExistence type="predicted"/>
<keyword evidence="1" id="KW-1133">Transmembrane helix</keyword>
<feature type="transmembrane region" description="Helical" evidence="1">
    <location>
        <begin position="45"/>
        <end position="63"/>
    </location>
</feature>
<feature type="transmembrane region" description="Helical" evidence="1">
    <location>
        <begin position="12"/>
        <end position="33"/>
    </location>
</feature>
<organism evidence="2 3">
    <name type="scientific">Candidatus Onthomorpha intestinigallinarum</name>
    <dbReference type="NCBI Taxonomy" id="2840880"/>
    <lineage>
        <taxon>Bacteria</taxon>
        <taxon>Pseudomonadati</taxon>
        <taxon>Bacteroidota</taxon>
        <taxon>Bacteroidia</taxon>
        <taxon>Bacteroidales</taxon>
        <taxon>Candidatus Onthomorpha</taxon>
    </lineage>
</organism>
<reference evidence="2" key="2">
    <citation type="submission" date="2021-04" db="EMBL/GenBank/DDBJ databases">
        <authorList>
            <person name="Gilroy R."/>
        </authorList>
    </citation>
    <scope>NUCLEOTIDE SEQUENCE</scope>
    <source>
        <strain evidence="2">Gambia16-930</strain>
    </source>
</reference>
<reference evidence="2" key="1">
    <citation type="journal article" date="2021" name="PeerJ">
        <title>Extensive microbial diversity within the chicken gut microbiome revealed by metagenomics and culture.</title>
        <authorList>
            <person name="Gilroy R."/>
            <person name="Ravi A."/>
            <person name="Getino M."/>
            <person name="Pursley I."/>
            <person name="Horton D.L."/>
            <person name="Alikhan N.F."/>
            <person name="Baker D."/>
            <person name="Gharbi K."/>
            <person name="Hall N."/>
            <person name="Watson M."/>
            <person name="Adriaenssens E.M."/>
            <person name="Foster-Nyarko E."/>
            <person name="Jarju S."/>
            <person name="Secka A."/>
            <person name="Antonio M."/>
            <person name="Oren A."/>
            <person name="Chaudhuri R.R."/>
            <person name="La Ragione R."/>
            <person name="Hildebrand F."/>
            <person name="Pallen M.J."/>
        </authorList>
    </citation>
    <scope>NUCLEOTIDE SEQUENCE</scope>
    <source>
        <strain evidence="2">Gambia16-930</strain>
    </source>
</reference>
<accession>A0A9D1RH22</accession>
<protein>
    <submittedName>
        <fullName evidence="2">Uncharacterized protein</fullName>
    </submittedName>
</protein>